<evidence type="ECO:0000256" key="7">
    <source>
        <dbReference type="ARBA" id="ARBA00023054"/>
    </source>
</evidence>
<keyword evidence="8 10" id="KW-0472">Membrane</keyword>
<dbReference type="InterPro" id="IPR038407">
    <property type="entry name" value="v-SNARE_N_sf"/>
</dbReference>
<dbReference type="Gene3D" id="1.20.58.400">
    <property type="entry name" value="t-snare proteins"/>
    <property type="match status" value="1"/>
</dbReference>
<dbReference type="Gene3D" id="1.20.5.110">
    <property type="match status" value="1"/>
</dbReference>
<dbReference type="GO" id="GO:0000139">
    <property type="term" value="C:Golgi membrane"/>
    <property type="evidence" value="ECO:0007669"/>
    <property type="project" value="UniProtKB-SubCell"/>
</dbReference>
<comment type="similarity">
    <text evidence="2">Belongs to the VTI1 family.</text>
</comment>
<dbReference type="GO" id="GO:0006886">
    <property type="term" value="P:intracellular protein transport"/>
    <property type="evidence" value="ECO:0007669"/>
    <property type="project" value="InterPro"/>
</dbReference>
<dbReference type="GO" id="GO:0006896">
    <property type="term" value="P:Golgi to vacuole transport"/>
    <property type="evidence" value="ECO:0007669"/>
    <property type="project" value="TreeGrafter"/>
</dbReference>
<dbReference type="CDD" id="cd15862">
    <property type="entry name" value="SNARE_Vti1"/>
    <property type="match status" value="1"/>
</dbReference>
<dbReference type="PIRSF" id="PIRSF028865">
    <property type="entry name" value="Membrin-2"/>
    <property type="match status" value="1"/>
</dbReference>
<dbReference type="OrthoDB" id="430637at2759"/>
<dbReference type="SUPFAM" id="SSF47661">
    <property type="entry name" value="t-snare proteins"/>
    <property type="match status" value="1"/>
</dbReference>
<evidence type="ECO:0000256" key="5">
    <source>
        <dbReference type="ARBA" id="ARBA00022927"/>
    </source>
</evidence>
<dbReference type="FunFam" id="1.20.5.110:FF:000002">
    <property type="entry name" value="Vesicle transport through interaction with t-SNAREsB"/>
    <property type="match status" value="1"/>
</dbReference>
<evidence type="ECO:0000256" key="8">
    <source>
        <dbReference type="ARBA" id="ARBA00023136"/>
    </source>
</evidence>
<keyword evidence="13" id="KW-1185">Reference proteome</keyword>
<dbReference type="GO" id="GO:0006891">
    <property type="term" value="P:intra-Golgi vesicle-mediated transport"/>
    <property type="evidence" value="ECO:0007669"/>
    <property type="project" value="TreeGrafter"/>
</dbReference>
<dbReference type="SUPFAM" id="SSF58038">
    <property type="entry name" value="SNARE fusion complex"/>
    <property type="match status" value="1"/>
</dbReference>
<dbReference type="InterPro" id="IPR000727">
    <property type="entry name" value="T_SNARE_dom"/>
</dbReference>
<evidence type="ECO:0000313" key="12">
    <source>
        <dbReference type="EMBL" id="KAA8912138.1"/>
    </source>
</evidence>
<dbReference type="GO" id="GO:0031902">
    <property type="term" value="C:late endosome membrane"/>
    <property type="evidence" value="ECO:0007669"/>
    <property type="project" value="TreeGrafter"/>
</dbReference>
<dbReference type="GO" id="GO:0000149">
    <property type="term" value="F:SNARE binding"/>
    <property type="evidence" value="ECO:0007669"/>
    <property type="project" value="TreeGrafter"/>
</dbReference>
<dbReference type="InterPro" id="IPR010989">
    <property type="entry name" value="SNARE"/>
</dbReference>
<dbReference type="GO" id="GO:0042147">
    <property type="term" value="P:retrograde transport, endosome to Golgi"/>
    <property type="evidence" value="ECO:0007669"/>
    <property type="project" value="TreeGrafter"/>
</dbReference>
<dbReference type="GO" id="GO:0005484">
    <property type="term" value="F:SNAP receptor activity"/>
    <property type="evidence" value="ECO:0007669"/>
    <property type="project" value="InterPro"/>
</dbReference>
<sequence>MSSGTELFNNYDSDFQLVYSEINQKLEELPEQGGQQQRKTTVKAVERAIDEAYEILDQMSVEVQNIASSERGQFNARLREYRSNVDRAKQNLKSAAEQADRQALFGSAAERDGGQTSDDIALDQRQQLLSGTASLDRSSQRLRDSQRVANETEGIGANILADLRGQREQITNSRNTLMEADSYVDKSIRTLRGMARRMATNRIITVAIITILIILIFLVIASKFW</sequence>
<dbReference type="PANTHER" id="PTHR21230">
    <property type="entry name" value="VESICLE TRANSPORT V-SNARE PROTEIN VTI1-RELATED"/>
    <property type="match status" value="1"/>
</dbReference>
<organism evidence="12 13">
    <name type="scientific">Trichomonascus ciferrii</name>
    <dbReference type="NCBI Taxonomy" id="44093"/>
    <lineage>
        <taxon>Eukaryota</taxon>
        <taxon>Fungi</taxon>
        <taxon>Dikarya</taxon>
        <taxon>Ascomycota</taxon>
        <taxon>Saccharomycotina</taxon>
        <taxon>Dipodascomycetes</taxon>
        <taxon>Dipodascales</taxon>
        <taxon>Trichomonascaceae</taxon>
        <taxon>Trichomonascus</taxon>
        <taxon>Trichomonascus ciferrii complex</taxon>
    </lineage>
</organism>
<keyword evidence="7 9" id="KW-0175">Coiled coil</keyword>
<dbReference type="GO" id="GO:0031201">
    <property type="term" value="C:SNARE complex"/>
    <property type="evidence" value="ECO:0007669"/>
    <property type="project" value="TreeGrafter"/>
</dbReference>
<dbReference type="InterPro" id="IPR027027">
    <property type="entry name" value="GOSR2/Membrin/Bos1"/>
</dbReference>
<dbReference type="PANTHER" id="PTHR21230:SF26">
    <property type="entry name" value="VESICLE TRANSPORT THROUGH INTERACTION WITH T-SNARES HOMOLOG 1A"/>
    <property type="match status" value="1"/>
</dbReference>
<dbReference type="SMART" id="SM00397">
    <property type="entry name" value="t_SNARE"/>
    <property type="match status" value="1"/>
</dbReference>
<dbReference type="GO" id="GO:0005789">
    <property type="term" value="C:endoplasmic reticulum membrane"/>
    <property type="evidence" value="ECO:0007669"/>
    <property type="project" value="TreeGrafter"/>
</dbReference>
<dbReference type="GO" id="GO:0012507">
    <property type="term" value="C:ER to Golgi transport vesicle membrane"/>
    <property type="evidence" value="ECO:0007669"/>
    <property type="project" value="TreeGrafter"/>
</dbReference>
<feature type="domain" description="T-SNARE coiled-coil homology" evidence="11">
    <location>
        <begin position="127"/>
        <end position="194"/>
    </location>
</feature>
<keyword evidence="6 10" id="KW-1133">Transmembrane helix</keyword>
<keyword evidence="3" id="KW-0813">Transport</keyword>
<evidence type="ECO:0000256" key="3">
    <source>
        <dbReference type="ARBA" id="ARBA00022448"/>
    </source>
</evidence>
<dbReference type="EMBL" id="SWFS01000264">
    <property type="protein sequence ID" value="KAA8912138.1"/>
    <property type="molecule type" value="Genomic_DNA"/>
</dbReference>
<dbReference type="GO" id="GO:0005829">
    <property type="term" value="C:cytosol"/>
    <property type="evidence" value="ECO:0007669"/>
    <property type="project" value="GOC"/>
</dbReference>
<name>A0A642V9L6_9ASCO</name>
<dbReference type="GO" id="GO:0016236">
    <property type="term" value="P:macroautophagy"/>
    <property type="evidence" value="ECO:0007669"/>
    <property type="project" value="TreeGrafter"/>
</dbReference>
<dbReference type="AlphaFoldDB" id="A0A642V9L6"/>
<evidence type="ECO:0000256" key="1">
    <source>
        <dbReference type="ARBA" id="ARBA00004409"/>
    </source>
</evidence>
<dbReference type="InterPro" id="IPR007705">
    <property type="entry name" value="Vesicle_trsprt_v-SNARE_N"/>
</dbReference>
<dbReference type="GO" id="GO:0048280">
    <property type="term" value="P:vesicle fusion with Golgi apparatus"/>
    <property type="evidence" value="ECO:0007669"/>
    <property type="project" value="TreeGrafter"/>
</dbReference>
<comment type="subcellular location">
    <subcellularLocation>
        <location evidence="1">Golgi apparatus membrane</location>
        <topology evidence="1">Single-pass type IV membrane protein</topology>
    </subcellularLocation>
</comment>
<dbReference type="VEuPathDB" id="FungiDB:TRICI_003603"/>
<evidence type="ECO:0000259" key="11">
    <source>
        <dbReference type="SMART" id="SM00397"/>
    </source>
</evidence>
<evidence type="ECO:0000256" key="6">
    <source>
        <dbReference type="ARBA" id="ARBA00022989"/>
    </source>
</evidence>
<reference evidence="12" key="1">
    <citation type="journal article" date="2019" name="G3 (Bethesda)">
        <title>Genome Assemblies of Two Rare Opportunistic Yeast Pathogens: Diutina rugosa (syn. Candida rugosa) and Trichomonascus ciferrii (syn. Candida ciferrii).</title>
        <authorList>
            <person name="Mixao V."/>
            <person name="Saus E."/>
            <person name="Hansen A.P."/>
            <person name="Lass-Florl C."/>
            <person name="Gabaldon T."/>
        </authorList>
    </citation>
    <scope>NUCLEOTIDE SEQUENCE</scope>
    <source>
        <strain evidence="12">CBS 4856</strain>
    </source>
</reference>
<dbReference type="Pfam" id="PF12352">
    <property type="entry name" value="V-SNARE_C"/>
    <property type="match status" value="1"/>
</dbReference>
<dbReference type="Proteomes" id="UP000761534">
    <property type="component" value="Unassembled WGS sequence"/>
</dbReference>
<accession>A0A642V9L6</accession>
<gene>
    <name evidence="12" type="ORF">TRICI_003603</name>
</gene>
<comment type="caution">
    <text evidence="12">The sequence shown here is derived from an EMBL/GenBank/DDBJ whole genome shotgun (WGS) entry which is preliminary data.</text>
</comment>
<evidence type="ECO:0000256" key="4">
    <source>
        <dbReference type="ARBA" id="ARBA00022692"/>
    </source>
</evidence>
<proteinExistence type="inferred from homology"/>
<keyword evidence="4 10" id="KW-0812">Transmembrane</keyword>
<dbReference type="Pfam" id="PF05008">
    <property type="entry name" value="V-SNARE"/>
    <property type="match status" value="1"/>
</dbReference>
<evidence type="ECO:0000256" key="9">
    <source>
        <dbReference type="SAM" id="Coils"/>
    </source>
</evidence>
<protein>
    <recommendedName>
        <fullName evidence="11">t-SNARE coiled-coil homology domain-containing protein</fullName>
    </recommendedName>
</protein>
<feature type="transmembrane region" description="Helical" evidence="10">
    <location>
        <begin position="199"/>
        <end position="221"/>
    </location>
</feature>
<keyword evidence="5" id="KW-0653">Protein transport</keyword>
<evidence type="ECO:0000256" key="2">
    <source>
        <dbReference type="ARBA" id="ARBA00006108"/>
    </source>
</evidence>
<feature type="coiled-coil region" evidence="9">
    <location>
        <begin position="42"/>
        <end position="102"/>
    </location>
</feature>
<evidence type="ECO:0000256" key="10">
    <source>
        <dbReference type="SAM" id="Phobius"/>
    </source>
</evidence>
<evidence type="ECO:0000313" key="13">
    <source>
        <dbReference type="Proteomes" id="UP000761534"/>
    </source>
</evidence>